<reference evidence="1 2" key="1">
    <citation type="submission" date="2016-10" db="EMBL/GenBank/DDBJ databases">
        <authorList>
            <person name="Varghese N."/>
            <person name="Submissions S."/>
        </authorList>
    </citation>
    <scope>NUCLEOTIDE SEQUENCE [LARGE SCALE GENOMIC DNA]</scope>
    <source>
        <strain evidence="1 2">CGMCC 1.11215</strain>
    </source>
</reference>
<dbReference type="Proteomes" id="UP000199639">
    <property type="component" value="Unassembled WGS sequence"/>
</dbReference>
<protein>
    <submittedName>
        <fullName evidence="1">Uncharacterized protein</fullName>
    </submittedName>
</protein>
<organism evidence="1 2">
    <name type="scientific">Cryobacterium flavum</name>
    <dbReference type="NCBI Taxonomy" id="1424659"/>
    <lineage>
        <taxon>Bacteria</taxon>
        <taxon>Bacillati</taxon>
        <taxon>Actinomycetota</taxon>
        <taxon>Actinomycetes</taxon>
        <taxon>Micrococcales</taxon>
        <taxon>Microbacteriaceae</taxon>
        <taxon>Cryobacterium</taxon>
    </lineage>
</organism>
<feature type="non-terminal residue" evidence="1">
    <location>
        <position position="27"/>
    </location>
</feature>
<dbReference type="AlphaFoldDB" id="A0A5E9G414"/>
<accession>A0A5E9G414</accession>
<dbReference type="EMBL" id="FNIB01000036">
    <property type="protein sequence ID" value="SDO66859.1"/>
    <property type="molecule type" value="Genomic_DNA"/>
</dbReference>
<evidence type="ECO:0000313" key="1">
    <source>
        <dbReference type="EMBL" id="SDO66859.1"/>
    </source>
</evidence>
<evidence type="ECO:0000313" key="2">
    <source>
        <dbReference type="Proteomes" id="UP000199639"/>
    </source>
</evidence>
<gene>
    <name evidence="1" type="ORF">SAMN05216368_1361</name>
</gene>
<sequence length="27" mass="2741">MATNGQISWPSAGNSVAAYGQLLMSAD</sequence>
<name>A0A5E9G414_9MICO</name>
<proteinExistence type="predicted"/>